<proteinExistence type="predicted"/>
<dbReference type="RefSeq" id="WP_072286200.1">
    <property type="nucleotide sequence ID" value="NZ_CP015455.1"/>
</dbReference>
<evidence type="ECO:0000256" key="1">
    <source>
        <dbReference type="SAM" id="Phobius"/>
    </source>
</evidence>
<gene>
    <name evidence="2" type="ORF">A7E75_04405</name>
</gene>
<accession>A0A1L3GEJ0</accession>
<keyword evidence="1" id="KW-0812">Transmembrane</keyword>
<dbReference type="AlphaFoldDB" id="A0A1L3GEJ0"/>
<dbReference type="EMBL" id="CP015518">
    <property type="protein sequence ID" value="APG24361.1"/>
    <property type="molecule type" value="Genomic_DNA"/>
</dbReference>
<name>A0A1L3GEJ0_SYNAC</name>
<evidence type="ECO:0000313" key="2">
    <source>
        <dbReference type="EMBL" id="APG24361.1"/>
    </source>
</evidence>
<keyword evidence="1" id="KW-1133">Transmembrane helix</keyword>
<organism evidence="2 3">
    <name type="scientific">Syntrophotalea acetylenica</name>
    <name type="common">Pelobacter acetylenicus</name>
    <dbReference type="NCBI Taxonomy" id="29542"/>
    <lineage>
        <taxon>Bacteria</taxon>
        <taxon>Pseudomonadati</taxon>
        <taxon>Thermodesulfobacteriota</taxon>
        <taxon>Desulfuromonadia</taxon>
        <taxon>Desulfuromonadales</taxon>
        <taxon>Syntrophotaleaceae</taxon>
        <taxon>Syntrophotalea</taxon>
    </lineage>
</organism>
<dbReference type="OrthoDB" id="6383705at2"/>
<keyword evidence="1" id="KW-0472">Membrane</keyword>
<dbReference type="KEGG" id="pace:A6070_13040"/>
<protein>
    <submittedName>
        <fullName evidence="2">Uncharacterized protein</fullName>
    </submittedName>
</protein>
<reference evidence="2 3" key="1">
    <citation type="journal article" date="2017" name="Genome Announc.">
        <title>Complete Genome Sequences of Two Acetylene-Fermenting Pelobacter acetylenicus Strains.</title>
        <authorList>
            <person name="Sutton J.M."/>
            <person name="Baesman S.M."/>
            <person name="Fierst J.L."/>
            <person name="Poret-Peterson A.T."/>
            <person name="Oremland R.S."/>
            <person name="Dunlap D.S."/>
            <person name="Akob D.M."/>
        </authorList>
    </citation>
    <scope>NUCLEOTIDE SEQUENCE [LARGE SCALE GENOMIC DNA]</scope>
    <source>
        <strain evidence="2 3">DSM 3247</strain>
    </source>
</reference>
<evidence type="ECO:0000313" key="3">
    <source>
        <dbReference type="Proteomes" id="UP000182264"/>
    </source>
</evidence>
<keyword evidence="3" id="KW-1185">Reference proteome</keyword>
<feature type="transmembrane region" description="Helical" evidence="1">
    <location>
        <begin position="326"/>
        <end position="345"/>
    </location>
</feature>
<dbReference type="Proteomes" id="UP000182264">
    <property type="component" value="Chromosome"/>
</dbReference>
<sequence length="363" mass="41659">MKIAVVMMTHRFDQSVLREFGRLRSGIGDDDEAFLLSDGSSLAPESVRPWICEFKFSEIASRARWIIGNDVLRNGHLAWLDFYDRYPGFDYYWLVEYDVVFSGAWKDFFDAFRNRDEDLLCSHLRTYSDEPDWYWWYAIEPSVGMTLGNSDLVRGFLPVTRLSRPGFECLKNAVSSGWCGFHENLIPTLFSVSGLSLLDIGGDGPYTSPELTERFYGGSSDHNGSMRWDPPILLPGFRKNFLYHPVKPLPEVFMPDFDSQGYLAVLFTHLLRSIRPVLSHVTKYHHCKILSVSLALEIASGHHLYEVKAIGRDAYRSGQIAWRCRFYLMVAHYAYAVGIFSARFISCTRKAVRRLVKSFGGFN</sequence>
<dbReference type="STRING" id="29542.A6070_13040"/>